<evidence type="ECO:0000313" key="2">
    <source>
        <dbReference type="EMBL" id="KAF9729804.1"/>
    </source>
</evidence>
<reference evidence="2" key="1">
    <citation type="journal article" date="2020" name="Mol. Plant Microbe Interact.">
        <title>Genome Sequence of the Biocontrol Agent Coniothyrium minitans strain Conio (IMI 134523).</title>
        <authorList>
            <person name="Patel D."/>
            <person name="Shittu T.A."/>
            <person name="Baroncelli R."/>
            <person name="Muthumeenakshi S."/>
            <person name="Osborne T.H."/>
            <person name="Janganan T.K."/>
            <person name="Sreenivasaprasad S."/>
        </authorList>
    </citation>
    <scope>NUCLEOTIDE SEQUENCE</scope>
    <source>
        <strain evidence="2">Conio</strain>
    </source>
</reference>
<dbReference type="OrthoDB" id="3798977at2759"/>
<dbReference type="EMBL" id="WJXW01000015">
    <property type="protein sequence ID" value="KAF9729804.1"/>
    <property type="molecule type" value="Genomic_DNA"/>
</dbReference>
<accession>A0A9P6KKU4</accession>
<feature type="compositionally biased region" description="Basic residues" evidence="1">
    <location>
        <begin position="177"/>
        <end position="186"/>
    </location>
</feature>
<keyword evidence="3" id="KW-1185">Reference proteome</keyword>
<feature type="region of interest" description="Disordered" evidence="1">
    <location>
        <begin position="170"/>
        <end position="189"/>
    </location>
</feature>
<name>A0A9P6KKU4_9PLEO</name>
<gene>
    <name evidence="2" type="ORF">PMIN01_11737</name>
</gene>
<dbReference type="AlphaFoldDB" id="A0A9P6KKU4"/>
<protein>
    <submittedName>
        <fullName evidence="2">Uncharacterized protein</fullName>
    </submittedName>
</protein>
<dbReference type="Proteomes" id="UP000756921">
    <property type="component" value="Unassembled WGS sequence"/>
</dbReference>
<evidence type="ECO:0000256" key="1">
    <source>
        <dbReference type="SAM" id="MobiDB-lite"/>
    </source>
</evidence>
<sequence length="493" mass="56256">MPLDSNHNLHTWMKYYEHHPETMPTEPDKHDLLGFPRVEAEHPKRYIRRLWLVAEDDRIPFPKFLDEGVRELAVLVNKVVNTVVKDEDKRHEELSGDSFLEKDAARILDDKGFGWRIWGQHPEAEARLKSNLPGTRPRWGIKMDSGYEKNDEDNIRLNLRYWMAARIQAKTNTASKERKRRPSKTMKHIEQVSLQLAPRLCQLRPEQEDSPELSAFGSALSPQFHNCLSKETMGSTQSSKRACSDDSDSSFSFGPFLPSDPEPDHPRSKSHRSKRLRSYISICESQNRSPQIDSEATFTAGASLLSDISTNITIPDVRKVDNNAINTGGLSSVDQIKQKLGLDLARFLNHELDFAGILREVIPPTRRLYGISPYRKPYSDFEFEFKNFNRALEYWESLITRLTASAGATHSPFDDPLQKLAAQGSFENRVAMLHNCGPRSQIDFPLERLTIFLALFFEGLLGDTYMPLPFDELVVRLRAANQSLYDAVAVVGD</sequence>
<feature type="region of interest" description="Disordered" evidence="1">
    <location>
        <begin position="252"/>
        <end position="273"/>
    </location>
</feature>
<organism evidence="2 3">
    <name type="scientific">Paraphaeosphaeria minitans</name>
    <dbReference type="NCBI Taxonomy" id="565426"/>
    <lineage>
        <taxon>Eukaryota</taxon>
        <taxon>Fungi</taxon>
        <taxon>Dikarya</taxon>
        <taxon>Ascomycota</taxon>
        <taxon>Pezizomycotina</taxon>
        <taxon>Dothideomycetes</taxon>
        <taxon>Pleosporomycetidae</taxon>
        <taxon>Pleosporales</taxon>
        <taxon>Massarineae</taxon>
        <taxon>Didymosphaeriaceae</taxon>
        <taxon>Paraphaeosphaeria</taxon>
    </lineage>
</organism>
<comment type="caution">
    <text evidence="2">The sequence shown here is derived from an EMBL/GenBank/DDBJ whole genome shotgun (WGS) entry which is preliminary data.</text>
</comment>
<evidence type="ECO:0000313" key="3">
    <source>
        <dbReference type="Proteomes" id="UP000756921"/>
    </source>
</evidence>
<proteinExistence type="predicted"/>